<keyword evidence="1" id="KW-1185">Reference proteome</keyword>
<reference evidence="2" key="1">
    <citation type="submission" date="2025-08" db="UniProtKB">
        <authorList>
            <consortium name="RefSeq"/>
        </authorList>
    </citation>
    <scope>IDENTIFICATION</scope>
    <source>
        <strain evidence="2">11010-0011.00</strain>
        <tissue evidence="2">Whole body</tissue>
    </source>
</reference>
<proteinExistence type="predicted"/>
<evidence type="ECO:0000313" key="1">
    <source>
        <dbReference type="Proteomes" id="UP000504634"/>
    </source>
</evidence>
<dbReference type="AlphaFoldDB" id="A0A6J2U1A8"/>
<accession>A0A6J2U1A8</accession>
<dbReference type="RefSeq" id="XP_030381685.1">
    <property type="nucleotide sequence ID" value="XM_030525825.1"/>
</dbReference>
<organism evidence="1 2">
    <name type="scientific">Drosophila lebanonensis</name>
    <name type="common">Fruit fly</name>
    <name type="synonym">Scaptodrosophila lebanonensis</name>
    <dbReference type="NCBI Taxonomy" id="7225"/>
    <lineage>
        <taxon>Eukaryota</taxon>
        <taxon>Metazoa</taxon>
        <taxon>Ecdysozoa</taxon>
        <taxon>Arthropoda</taxon>
        <taxon>Hexapoda</taxon>
        <taxon>Insecta</taxon>
        <taxon>Pterygota</taxon>
        <taxon>Neoptera</taxon>
        <taxon>Endopterygota</taxon>
        <taxon>Diptera</taxon>
        <taxon>Brachycera</taxon>
        <taxon>Muscomorpha</taxon>
        <taxon>Ephydroidea</taxon>
        <taxon>Drosophilidae</taxon>
        <taxon>Scaptodrosophila</taxon>
    </lineage>
</organism>
<dbReference type="GeneID" id="115629367"/>
<dbReference type="Proteomes" id="UP000504634">
    <property type="component" value="Unplaced"/>
</dbReference>
<sequence length="177" mass="20582">MSLFKSLKMPSTLSRPTIVLKRCSQKHCSSAVALNKLSAVARFAASAISIPSEMEPCQIVQQRTVDREYIKSKRNEFDQRRLRRDQHQQQLKQLMCTRPAENRMPRLPFVKTPQYPLGFPLDNRYASVESLLAKTADPKQLALEVIELAREIVFEKDRHETLMRSYKQLKDQVKKTH</sequence>
<protein>
    <submittedName>
        <fullName evidence="2">Uncharacterized protein LOC115629367</fullName>
    </submittedName>
</protein>
<evidence type="ECO:0000313" key="2">
    <source>
        <dbReference type="RefSeq" id="XP_030381685.1"/>
    </source>
</evidence>
<dbReference type="OrthoDB" id="7857671at2759"/>
<gene>
    <name evidence="2" type="primary">LOC115629367</name>
</gene>
<name>A0A6J2U1A8_DROLE</name>